<feature type="binding site" evidence="6">
    <location>
        <position position="74"/>
    </location>
    <ligand>
        <name>S-adenosyl-L-methionine</name>
        <dbReference type="ChEBI" id="CHEBI:59789"/>
    </ligand>
</feature>
<evidence type="ECO:0000256" key="5">
    <source>
        <dbReference type="ARBA" id="ARBA00022691"/>
    </source>
</evidence>
<feature type="binding site" evidence="6">
    <location>
        <position position="52"/>
    </location>
    <ligand>
        <name>S-adenosyl-L-methionine</name>
        <dbReference type="ChEBI" id="CHEBI:59789"/>
    </ligand>
</feature>
<comment type="function">
    <text evidence="6">Specifically methylates the N4 position of cytidine in position 1402 (C1402) of 16S rRNA.</text>
</comment>
<evidence type="ECO:0000256" key="4">
    <source>
        <dbReference type="ARBA" id="ARBA00022679"/>
    </source>
</evidence>
<comment type="catalytic activity">
    <reaction evidence="6">
        <text>cytidine(1402) in 16S rRNA + S-adenosyl-L-methionine = N(4)-methylcytidine(1402) in 16S rRNA + S-adenosyl-L-homocysteine + H(+)</text>
        <dbReference type="Rhea" id="RHEA:42928"/>
        <dbReference type="Rhea" id="RHEA-COMP:10286"/>
        <dbReference type="Rhea" id="RHEA-COMP:10287"/>
        <dbReference type="ChEBI" id="CHEBI:15378"/>
        <dbReference type="ChEBI" id="CHEBI:57856"/>
        <dbReference type="ChEBI" id="CHEBI:59789"/>
        <dbReference type="ChEBI" id="CHEBI:74506"/>
        <dbReference type="ChEBI" id="CHEBI:82748"/>
        <dbReference type="EC" id="2.1.1.199"/>
    </reaction>
</comment>
<dbReference type="PANTHER" id="PTHR11265">
    <property type="entry name" value="S-ADENOSYL-METHYLTRANSFERASE MRAW"/>
    <property type="match status" value="1"/>
</dbReference>
<dbReference type="SUPFAM" id="SSF81799">
    <property type="entry name" value="Putative methyltransferase TM0872, insert domain"/>
    <property type="match status" value="1"/>
</dbReference>
<keyword evidence="3 6" id="KW-0489">Methyltransferase</keyword>
<comment type="caution">
    <text evidence="7">The sequence shown here is derived from an EMBL/GenBank/DDBJ whole genome shotgun (WGS) entry which is preliminary data.</text>
</comment>
<dbReference type="InterPro" id="IPR023397">
    <property type="entry name" value="SAM-dep_MeTrfase_MraW_recog"/>
</dbReference>
<proteinExistence type="inferred from homology"/>
<dbReference type="Gene3D" id="1.10.150.170">
    <property type="entry name" value="Putative methyltransferase TM0872, insert domain"/>
    <property type="match status" value="1"/>
</dbReference>
<feature type="binding site" evidence="6">
    <location>
        <position position="102"/>
    </location>
    <ligand>
        <name>S-adenosyl-L-methionine</name>
        <dbReference type="ChEBI" id="CHEBI:59789"/>
    </ligand>
</feature>
<dbReference type="Gene3D" id="3.40.50.150">
    <property type="entry name" value="Vaccinia Virus protein VP39"/>
    <property type="match status" value="1"/>
</dbReference>
<protein>
    <recommendedName>
        <fullName evidence="6">Ribosomal RNA small subunit methyltransferase H</fullName>
        <ecNumber evidence="6">2.1.1.199</ecNumber>
    </recommendedName>
    <alternativeName>
        <fullName evidence="6">16S rRNA m(4)C1402 methyltransferase</fullName>
    </alternativeName>
    <alternativeName>
        <fullName evidence="6">rRNA (cytosine-N(4)-)-methyltransferase RsmH</fullName>
    </alternativeName>
</protein>
<evidence type="ECO:0000256" key="3">
    <source>
        <dbReference type="ARBA" id="ARBA00022603"/>
    </source>
</evidence>
<name>A0ABS0EGG3_9FLAO</name>
<evidence type="ECO:0000313" key="7">
    <source>
        <dbReference type="EMBL" id="MBF8148545.1"/>
    </source>
</evidence>
<keyword evidence="6" id="KW-0963">Cytoplasm</keyword>
<dbReference type="EC" id="2.1.1.199" evidence="6"/>
<dbReference type="NCBIfam" id="TIGR00006">
    <property type="entry name" value="16S rRNA (cytosine(1402)-N(4))-methyltransferase RsmH"/>
    <property type="match status" value="1"/>
</dbReference>
<comment type="similarity">
    <text evidence="1 6">Belongs to the methyltransferase superfamily. RsmH family.</text>
</comment>
<evidence type="ECO:0000256" key="1">
    <source>
        <dbReference type="ARBA" id="ARBA00010396"/>
    </source>
</evidence>
<dbReference type="Proteomes" id="UP000611215">
    <property type="component" value="Unassembled WGS sequence"/>
</dbReference>
<keyword evidence="4 6" id="KW-0808">Transferase</keyword>
<feature type="binding site" evidence="6">
    <location>
        <begin position="32"/>
        <end position="34"/>
    </location>
    <ligand>
        <name>S-adenosyl-L-methionine</name>
        <dbReference type="ChEBI" id="CHEBI:59789"/>
    </ligand>
</feature>
<dbReference type="PIRSF" id="PIRSF004486">
    <property type="entry name" value="MraW"/>
    <property type="match status" value="1"/>
</dbReference>
<keyword evidence="5 6" id="KW-0949">S-adenosyl-L-methionine</keyword>
<dbReference type="InterPro" id="IPR029063">
    <property type="entry name" value="SAM-dependent_MTases_sf"/>
</dbReference>
<evidence type="ECO:0000313" key="8">
    <source>
        <dbReference type="Proteomes" id="UP000611215"/>
    </source>
</evidence>
<organism evidence="7 8">
    <name type="scientific">Winogradskyella marina</name>
    <dbReference type="NCBI Taxonomy" id="2785530"/>
    <lineage>
        <taxon>Bacteria</taxon>
        <taxon>Pseudomonadati</taxon>
        <taxon>Bacteroidota</taxon>
        <taxon>Flavobacteriia</taxon>
        <taxon>Flavobacteriales</taxon>
        <taxon>Flavobacteriaceae</taxon>
        <taxon>Winogradskyella</taxon>
    </lineage>
</organism>
<dbReference type="SUPFAM" id="SSF53335">
    <property type="entry name" value="S-adenosyl-L-methionine-dependent methyltransferases"/>
    <property type="match status" value="1"/>
</dbReference>
<keyword evidence="8" id="KW-1185">Reference proteome</keyword>
<comment type="subcellular location">
    <subcellularLocation>
        <location evidence="6">Cytoplasm</location>
    </subcellularLocation>
</comment>
<evidence type="ECO:0000256" key="2">
    <source>
        <dbReference type="ARBA" id="ARBA00022552"/>
    </source>
</evidence>
<dbReference type="Pfam" id="PF01795">
    <property type="entry name" value="Methyltransf_5"/>
    <property type="match status" value="1"/>
</dbReference>
<gene>
    <name evidence="6 7" type="primary">rsmH</name>
    <name evidence="7" type="ORF">ITJ86_01470</name>
</gene>
<dbReference type="HAMAP" id="MF_01007">
    <property type="entry name" value="16SrRNA_methyltr_H"/>
    <property type="match status" value="1"/>
</dbReference>
<feature type="binding site" evidence="6">
    <location>
        <position position="95"/>
    </location>
    <ligand>
        <name>S-adenosyl-L-methionine</name>
        <dbReference type="ChEBI" id="CHEBI:59789"/>
    </ligand>
</feature>
<dbReference type="InterPro" id="IPR002903">
    <property type="entry name" value="RsmH"/>
</dbReference>
<reference evidence="7 8" key="1">
    <citation type="submission" date="2020-11" db="EMBL/GenBank/DDBJ databases">
        <title>Winogradskyella marina sp. nov., isolated from marine sediment.</title>
        <authorList>
            <person name="Bo J."/>
            <person name="Wang S."/>
            <person name="Song X."/>
            <person name="Du Z."/>
        </authorList>
    </citation>
    <scope>NUCLEOTIDE SEQUENCE [LARGE SCALE GENOMIC DNA]</scope>
    <source>
        <strain evidence="7 8">F6397</strain>
    </source>
</reference>
<dbReference type="RefSeq" id="WP_195869825.1">
    <property type="nucleotide sequence ID" value="NZ_JADOET010000001.1"/>
</dbReference>
<dbReference type="EMBL" id="JADOET010000001">
    <property type="protein sequence ID" value="MBF8148545.1"/>
    <property type="molecule type" value="Genomic_DNA"/>
</dbReference>
<keyword evidence="2 6" id="KW-0698">rRNA processing</keyword>
<sequence length="298" mass="34209">MDYHNAVLLKETVDGLAIKPDGVYVDVTFGGGGHSREILSRLGPNGKLFAFDQDKDALVNTIDDDRFVLINENFRFIKRFLRFYGAKEVDGVLADFGVSSHQFDVAERGFSTRFEADLDMRMNQDSKLSAFEVINNYDEEQLRAVLFQYGELRQAPAMARVIVGARKDEEIKTSEQLKAVLKQFLNHQKENKVLAQIYQAIRIEVNQEIEVLKELLLQTPEVLKKKGRLSFISYHSLEDRLVKRFIRNGLFEGEPERDVFGNFEVPLKKVGKLIVPTKEEIKQNNRARSAKLRIAEKI</sequence>
<evidence type="ECO:0000256" key="6">
    <source>
        <dbReference type="HAMAP-Rule" id="MF_01007"/>
    </source>
</evidence>
<accession>A0ABS0EGG3</accession>
<dbReference type="PANTHER" id="PTHR11265:SF0">
    <property type="entry name" value="12S RRNA N4-METHYLCYTIDINE METHYLTRANSFERASE"/>
    <property type="match status" value="1"/>
</dbReference>